<dbReference type="GO" id="GO:0016887">
    <property type="term" value="F:ATP hydrolysis activity"/>
    <property type="evidence" value="ECO:0007669"/>
    <property type="project" value="InterPro"/>
</dbReference>
<comment type="caution">
    <text evidence="6">The sequence shown here is derived from an EMBL/GenBank/DDBJ whole genome shotgun (WGS) entry which is preliminary data.</text>
</comment>
<dbReference type="PROSITE" id="PS50893">
    <property type="entry name" value="ABC_TRANSPORTER_2"/>
    <property type="match status" value="2"/>
</dbReference>
<dbReference type="GO" id="GO:0005524">
    <property type="term" value="F:ATP binding"/>
    <property type="evidence" value="ECO:0007669"/>
    <property type="project" value="UniProtKB-KW"/>
</dbReference>
<dbReference type="CDD" id="cd03221">
    <property type="entry name" value="ABCF_EF-3"/>
    <property type="match status" value="2"/>
</dbReference>
<dbReference type="InterPro" id="IPR003439">
    <property type="entry name" value="ABC_transporter-like_ATP-bd"/>
</dbReference>
<dbReference type="OrthoDB" id="9801441at2"/>
<feature type="domain" description="ABC transporter" evidence="5">
    <location>
        <begin position="4"/>
        <end position="255"/>
    </location>
</feature>
<keyword evidence="3" id="KW-0067">ATP-binding</keyword>
<gene>
    <name evidence="6" type="ORF">Z968_07250</name>
</gene>
<dbReference type="AlphaFoldDB" id="A0A0A0I6G9"/>
<dbReference type="SMART" id="SM00382">
    <property type="entry name" value="AAA"/>
    <property type="match status" value="2"/>
</dbReference>
<reference evidence="6 7" key="1">
    <citation type="submission" date="2014-01" db="EMBL/GenBank/DDBJ databases">
        <title>Plasmidome dynamics in the species complex Clostridium novyi sensu lato converts strains of independent lineages into distinctly different pathogens.</title>
        <authorList>
            <person name="Skarin H."/>
            <person name="Segerman B."/>
        </authorList>
    </citation>
    <scope>NUCLEOTIDE SEQUENCE [LARGE SCALE GENOMIC DNA]</scope>
    <source>
        <strain evidence="6 7">4552</strain>
    </source>
</reference>
<dbReference type="PROSITE" id="PS00211">
    <property type="entry name" value="ABC_TRANSPORTER_1"/>
    <property type="match status" value="1"/>
</dbReference>
<dbReference type="SUPFAM" id="SSF52540">
    <property type="entry name" value="P-loop containing nucleoside triphosphate hydrolases"/>
    <property type="match status" value="2"/>
</dbReference>
<name>A0A0A0I6G9_CLONO</name>
<dbReference type="InterPro" id="IPR017871">
    <property type="entry name" value="ABC_transporter-like_CS"/>
</dbReference>
<evidence type="ECO:0000259" key="5">
    <source>
        <dbReference type="PROSITE" id="PS50893"/>
    </source>
</evidence>
<dbReference type="FunFam" id="3.40.50.300:FF:000011">
    <property type="entry name" value="Putative ABC transporter ATP-binding component"/>
    <property type="match status" value="1"/>
</dbReference>
<dbReference type="InterPro" id="IPR027417">
    <property type="entry name" value="P-loop_NTPase"/>
</dbReference>
<feature type="domain" description="ABC transporter" evidence="5">
    <location>
        <begin position="319"/>
        <end position="537"/>
    </location>
</feature>
<dbReference type="Pfam" id="PF16326">
    <property type="entry name" value="ABC_tran_CTD"/>
    <property type="match status" value="1"/>
</dbReference>
<organism evidence="6 7">
    <name type="scientific">Clostridium novyi A str. 4552</name>
    <dbReference type="NCBI Taxonomy" id="1444289"/>
    <lineage>
        <taxon>Bacteria</taxon>
        <taxon>Bacillati</taxon>
        <taxon>Bacillota</taxon>
        <taxon>Clostridia</taxon>
        <taxon>Eubacteriales</taxon>
        <taxon>Clostridiaceae</taxon>
        <taxon>Clostridium</taxon>
    </lineage>
</organism>
<dbReference type="FunFam" id="3.40.50.300:FF:000309">
    <property type="entry name" value="ABC transporter ATP-binding protein"/>
    <property type="match status" value="1"/>
</dbReference>
<feature type="coiled-coil region" evidence="4">
    <location>
        <begin position="523"/>
        <end position="621"/>
    </location>
</feature>
<dbReference type="PANTHER" id="PTHR42855:SF1">
    <property type="entry name" value="ABC TRANSPORTER DOMAIN-CONTAINING PROTEIN"/>
    <property type="match status" value="1"/>
</dbReference>
<dbReference type="PANTHER" id="PTHR42855">
    <property type="entry name" value="ABC TRANSPORTER ATP-BINDING SUBUNIT"/>
    <property type="match status" value="1"/>
</dbReference>
<dbReference type="InterPro" id="IPR032524">
    <property type="entry name" value="ABC_tran_C"/>
</dbReference>
<keyword evidence="1" id="KW-0677">Repeat</keyword>
<dbReference type="Gene3D" id="3.40.50.300">
    <property type="entry name" value="P-loop containing nucleotide triphosphate hydrolases"/>
    <property type="match status" value="2"/>
</dbReference>
<evidence type="ECO:0000313" key="7">
    <source>
        <dbReference type="Proteomes" id="UP000030012"/>
    </source>
</evidence>
<protein>
    <submittedName>
        <fullName evidence="6">ABC transporter</fullName>
    </submittedName>
</protein>
<evidence type="ECO:0000256" key="2">
    <source>
        <dbReference type="ARBA" id="ARBA00022741"/>
    </source>
</evidence>
<dbReference type="EMBL" id="JENJ01000026">
    <property type="protein sequence ID" value="KGM96183.1"/>
    <property type="molecule type" value="Genomic_DNA"/>
</dbReference>
<dbReference type="Proteomes" id="UP000030012">
    <property type="component" value="Unassembled WGS sequence"/>
</dbReference>
<dbReference type="InterPro" id="IPR032781">
    <property type="entry name" value="ABC_tran_Xtn"/>
</dbReference>
<dbReference type="InterPro" id="IPR003593">
    <property type="entry name" value="AAA+_ATPase"/>
</dbReference>
<evidence type="ECO:0000256" key="1">
    <source>
        <dbReference type="ARBA" id="ARBA00022737"/>
    </source>
</evidence>
<dbReference type="Pfam" id="PF12848">
    <property type="entry name" value="ABC_tran_Xtn"/>
    <property type="match status" value="1"/>
</dbReference>
<keyword evidence="2" id="KW-0547">Nucleotide-binding</keyword>
<dbReference type="GO" id="GO:0003677">
    <property type="term" value="F:DNA binding"/>
    <property type="evidence" value="ECO:0007669"/>
    <property type="project" value="InterPro"/>
</dbReference>
<evidence type="ECO:0000256" key="4">
    <source>
        <dbReference type="SAM" id="Coils"/>
    </source>
</evidence>
<dbReference type="InterPro" id="IPR037118">
    <property type="entry name" value="Val-tRNA_synth_C_sf"/>
</dbReference>
<dbReference type="InterPro" id="IPR051309">
    <property type="entry name" value="ABCF_ATPase"/>
</dbReference>
<dbReference type="RefSeq" id="WP_039255202.1">
    <property type="nucleotide sequence ID" value="NZ_JENJ01000026.1"/>
</dbReference>
<accession>A0A0A0I6G9</accession>
<sequence length="635" mass="72919">MNLLSIENLTKSYGEKVLFKNLSLGINEGEKIGLIGINGTGKSSLLKIIAGDDDYDEGKITKNNDVRIEYLSQDTTFEEDITVLDAIFKGNSSVMKLVREYENTINELEENPTDEKLQKRLIDLNNKMDAENAWEVENKAKMILTKLGVAHFEAKVGTLSGGQKKRIALAAALINPCELLILDEPTNHIDNETVRWLEGYLNERKGALIMITHDRYFLDRVTNKIIELHNGNLYSYDGNYSMFIEAKAERQQLMESLEAKRQNLLRRELAWIKRGAKARSTKQKARIDRFNELNSKVIDVDKDKMDISVQGSRLGKKVVEIENLNKSYENKKLIDDFSYIFSPGDRIGIIGKNGVGKSTLLNLIIDRIKPDSGEIHIGETVRIGYFSQEYDGIDDSIRVIEYIKEAAEFIKDADGNPISASKMLERFLFPSNLQYTYISKLSGGEKRRLYLLRVLMHAPNVLILDEPTNDLDIETLNILEEYIESFNGTVITVSHDRYFLDKVCHKILAFQANGIIVENVGNYSDYEEKFKEKLKESESKEKKEKKEKVAEKEVQQNKKLKFSYNEKREYEQIDAIVEAKELELAEINKEVNKAGCDYLILQELLEKKKSLEEDLDNLMERWAYLNELAEKINNQ</sequence>
<evidence type="ECO:0000256" key="3">
    <source>
        <dbReference type="ARBA" id="ARBA00022840"/>
    </source>
</evidence>
<dbReference type="Pfam" id="PF00005">
    <property type="entry name" value="ABC_tran"/>
    <property type="match status" value="2"/>
</dbReference>
<dbReference type="Gene3D" id="1.10.287.380">
    <property type="entry name" value="Valyl-tRNA synthetase, C-terminal domain"/>
    <property type="match status" value="1"/>
</dbReference>
<evidence type="ECO:0000313" key="6">
    <source>
        <dbReference type="EMBL" id="KGM96183.1"/>
    </source>
</evidence>
<keyword evidence="4" id="KW-0175">Coiled coil</keyword>
<proteinExistence type="predicted"/>